<accession>A0A5P8NXY5</accession>
<dbReference type="InterPro" id="IPR007372">
    <property type="entry name" value="Lipid/polyisoprenoid-bd_YceI"/>
</dbReference>
<dbReference type="Pfam" id="PF04264">
    <property type="entry name" value="YceI"/>
    <property type="match status" value="1"/>
</dbReference>
<feature type="domain" description="Lipid/polyisoprenoid-binding YceI-like" evidence="1">
    <location>
        <begin position="18"/>
        <end position="175"/>
    </location>
</feature>
<evidence type="ECO:0000313" key="2">
    <source>
        <dbReference type="EMBL" id="QFR48274.1"/>
    </source>
</evidence>
<organism evidence="2 3">
    <name type="scientific">Sulfurimonas lithotrophica</name>
    <dbReference type="NCBI Taxonomy" id="2590022"/>
    <lineage>
        <taxon>Bacteria</taxon>
        <taxon>Pseudomonadati</taxon>
        <taxon>Campylobacterota</taxon>
        <taxon>Epsilonproteobacteria</taxon>
        <taxon>Campylobacterales</taxon>
        <taxon>Sulfurimonadaceae</taxon>
        <taxon>Sulfurimonas</taxon>
    </lineage>
</organism>
<reference evidence="2 3" key="1">
    <citation type="submission" date="2019-09" db="EMBL/GenBank/DDBJ databases">
        <title>Sulfurimonas gotlandica sp. nov., a chemoautotrophic and psychrotolerant epsilonproteobacterium isolated from a pelagic redoxcline, and an emended description of the genus Sulfurimonas.</title>
        <authorList>
            <person name="Wang S."/>
            <person name="Jiang L."/>
            <person name="Shao S."/>
        </authorList>
    </citation>
    <scope>NUCLEOTIDE SEQUENCE [LARGE SCALE GENOMIC DNA]</scope>
    <source>
        <strain evidence="2 3">GYSZ_1</strain>
    </source>
</reference>
<dbReference type="SUPFAM" id="SSF101874">
    <property type="entry name" value="YceI-like"/>
    <property type="match status" value="1"/>
</dbReference>
<sequence>MKFLVLSIILVLSLFAGELKLQSGSVMGLTSVLGDSKIDPKNDNLLTNLSIDGDDITTLKGTISVEMALFKSQNADRDENMLETLEVEKFTKSIYTIQSVEDTKAPSVYILKGELDLHGVKKALDFNATITQDDMILSIDAKSKINVEDYGIEMPCLLGFTMCVDENVEINGVAVFNK</sequence>
<dbReference type="AlphaFoldDB" id="A0A5P8NXY5"/>
<dbReference type="OrthoDB" id="5339432at2"/>
<dbReference type="Proteomes" id="UP000326944">
    <property type="component" value="Chromosome"/>
</dbReference>
<dbReference type="Gene3D" id="2.40.128.110">
    <property type="entry name" value="Lipid/polyisoprenoid-binding, YceI-like"/>
    <property type="match status" value="1"/>
</dbReference>
<keyword evidence="3" id="KW-1185">Reference proteome</keyword>
<dbReference type="RefSeq" id="WP_152306217.1">
    <property type="nucleotide sequence ID" value="NZ_CP043617.1"/>
</dbReference>
<evidence type="ECO:0000313" key="3">
    <source>
        <dbReference type="Proteomes" id="UP000326944"/>
    </source>
</evidence>
<dbReference type="InterPro" id="IPR036761">
    <property type="entry name" value="TTHA0802/YceI-like_sf"/>
</dbReference>
<dbReference type="PANTHER" id="PTHR34406">
    <property type="entry name" value="PROTEIN YCEI"/>
    <property type="match status" value="1"/>
</dbReference>
<evidence type="ECO:0000259" key="1">
    <source>
        <dbReference type="SMART" id="SM00867"/>
    </source>
</evidence>
<protein>
    <submittedName>
        <fullName evidence="2">YceI family protein</fullName>
    </submittedName>
</protein>
<dbReference type="EMBL" id="CP043617">
    <property type="protein sequence ID" value="QFR48274.1"/>
    <property type="molecule type" value="Genomic_DNA"/>
</dbReference>
<dbReference type="KEGG" id="sulg:FJR48_00455"/>
<proteinExistence type="predicted"/>
<dbReference type="SMART" id="SM00867">
    <property type="entry name" value="YceI"/>
    <property type="match status" value="1"/>
</dbReference>
<name>A0A5P8NXY5_9BACT</name>
<gene>
    <name evidence="2" type="ORF">FJR48_00455</name>
</gene>
<dbReference type="PANTHER" id="PTHR34406:SF1">
    <property type="entry name" value="PROTEIN YCEI"/>
    <property type="match status" value="1"/>
</dbReference>